<dbReference type="InterPro" id="IPR036942">
    <property type="entry name" value="Beta-barrel_TonB_sf"/>
</dbReference>
<evidence type="ECO:0008006" key="7">
    <source>
        <dbReference type="Google" id="ProtNLM"/>
    </source>
</evidence>
<comment type="caution">
    <text evidence="5">The sequence shown here is derived from an EMBL/GenBank/DDBJ whole genome shotgun (WGS) entry which is preliminary data.</text>
</comment>
<keyword evidence="6" id="KW-1185">Reference proteome</keyword>
<accession>A0ABU1K6G7</accession>
<organism evidence="5 6">
    <name type="scientific">Mesonia maritima</name>
    <dbReference type="NCBI Taxonomy" id="1793873"/>
    <lineage>
        <taxon>Bacteria</taxon>
        <taxon>Pseudomonadati</taxon>
        <taxon>Bacteroidota</taxon>
        <taxon>Flavobacteriia</taxon>
        <taxon>Flavobacteriales</taxon>
        <taxon>Flavobacteriaceae</taxon>
        <taxon>Mesonia</taxon>
    </lineage>
</organism>
<evidence type="ECO:0000256" key="1">
    <source>
        <dbReference type="ARBA" id="ARBA00004442"/>
    </source>
</evidence>
<keyword evidence="2" id="KW-0472">Membrane</keyword>
<dbReference type="RefSeq" id="WP_309728332.1">
    <property type="nucleotide sequence ID" value="NZ_JAVDQA010000005.1"/>
</dbReference>
<dbReference type="EMBL" id="JAVDQA010000005">
    <property type="protein sequence ID" value="MDR6301199.1"/>
    <property type="molecule type" value="Genomic_DNA"/>
</dbReference>
<dbReference type="Gene3D" id="2.40.170.20">
    <property type="entry name" value="TonB-dependent receptor, beta-barrel domain"/>
    <property type="match status" value="1"/>
</dbReference>
<protein>
    <recommendedName>
        <fullName evidence="7">TonB-dependent receptor</fullName>
    </recommendedName>
</protein>
<dbReference type="Proteomes" id="UP001257659">
    <property type="component" value="Unassembled WGS sequence"/>
</dbReference>
<evidence type="ECO:0000313" key="6">
    <source>
        <dbReference type="Proteomes" id="UP001257659"/>
    </source>
</evidence>
<gene>
    <name evidence="5" type="ORF">GGR31_001850</name>
</gene>
<feature type="chain" id="PRO_5046864634" description="TonB-dependent receptor" evidence="4">
    <location>
        <begin position="25"/>
        <end position="581"/>
    </location>
</feature>
<dbReference type="SUPFAM" id="SSF56935">
    <property type="entry name" value="Porins"/>
    <property type="match status" value="1"/>
</dbReference>
<sequence length="581" mass="65612">MQFTSFYKSIFLVTFCLTSATLFAQKDEEDNEIDTERLIIVKPYSPSVSDAFKVKQTPKINDSLERKKKQVTYDIFSFPVASTFTPAKGKAAGVQQKARPYLYNNYAALGFGNYGNIIAEFYSTVYLQNNQEFGIGFNHNSSQGGIENAVLDDKFYNTDLDLSYDSQARGFTWGADLGLEHQVYNWYGAPNYLPITDGDYASIDPQHTFYAVNVGANIDVEQGVFDKGELTYRRFGDNYSSGENHLLVTPEFQFPVGEESFFNTEFSVDYVSGKFDQSLYNPAEKKYSFLNLGIHPSIQLTAGDISFDVGAQAVYSMDAENDKNKFFVYPKVTGSYRIAGDYFIAYAGVEGELKQNTYYNFAQKNPFISPTLTIAPTDKQYNIFVGGKGKFTDNISYDIRADYSAEKNRAFFIHNSYQASAEANNFEYFNSFGLAYDDLTTFGVFGELQMAVKDDLQIKVNATLNTYSVDSESEAWNLPQLQGSLIADYQITEKWNAGASLFYVGERKDLFSYNTTSINETSTVTLDGFVDLNLNVGYQLNNRLGFFLRGNNLLEGNYQRWMGYSVQDIQVLAGATYQFDW</sequence>
<proteinExistence type="predicted"/>
<evidence type="ECO:0000256" key="2">
    <source>
        <dbReference type="ARBA" id="ARBA00023136"/>
    </source>
</evidence>
<name>A0ABU1K6G7_9FLAO</name>
<evidence type="ECO:0000256" key="3">
    <source>
        <dbReference type="ARBA" id="ARBA00023237"/>
    </source>
</evidence>
<keyword evidence="3" id="KW-0998">Cell outer membrane</keyword>
<reference evidence="5 6" key="1">
    <citation type="submission" date="2023-07" db="EMBL/GenBank/DDBJ databases">
        <title>Genomic Encyclopedia of Type Strains, Phase IV (KMG-IV): sequencing the most valuable type-strain genomes for metagenomic binning, comparative biology and taxonomic classification.</title>
        <authorList>
            <person name="Goeker M."/>
        </authorList>
    </citation>
    <scope>NUCLEOTIDE SEQUENCE [LARGE SCALE GENOMIC DNA]</scope>
    <source>
        <strain evidence="5 6">DSM 102814</strain>
    </source>
</reference>
<feature type="signal peptide" evidence="4">
    <location>
        <begin position="1"/>
        <end position="24"/>
    </location>
</feature>
<keyword evidence="4" id="KW-0732">Signal</keyword>
<evidence type="ECO:0000256" key="4">
    <source>
        <dbReference type="SAM" id="SignalP"/>
    </source>
</evidence>
<comment type="subcellular location">
    <subcellularLocation>
        <location evidence="1">Cell outer membrane</location>
    </subcellularLocation>
</comment>
<evidence type="ECO:0000313" key="5">
    <source>
        <dbReference type="EMBL" id="MDR6301199.1"/>
    </source>
</evidence>